<dbReference type="SMART" id="SM01230">
    <property type="entry name" value="Gln-synt_C"/>
    <property type="match status" value="1"/>
</dbReference>
<dbReference type="PANTHER" id="PTHR43785">
    <property type="entry name" value="GAMMA-GLUTAMYLPUTRESCINE SYNTHETASE"/>
    <property type="match status" value="1"/>
</dbReference>
<dbReference type="PROSITE" id="PS51987">
    <property type="entry name" value="GS_CATALYTIC"/>
    <property type="match status" value="1"/>
</dbReference>
<keyword evidence="4" id="KW-0547">Nucleotide-binding</keyword>
<comment type="similarity">
    <text evidence="1 6 7">Belongs to the glutamine synthetase family.</text>
</comment>
<dbReference type="Gene3D" id="3.30.590.10">
    <property type="entry name" value="Glutamine synthetase/guanido kinase, catalytic domain"/>
    <property type="match status" value="1"/>
</dbReference>
<protein>
    <recommendedName>
        <fullName evidence="2">Glutamine synthetase</fullName>
    </recommendedName>
</protein>
<evidence type="ECO:0000256" key="6">
    <source>
        <dbReference type="PROSITE-ProRule" id="PRU01331"/>
    </source>
</evidence>
<organism evidence="9 10">
    <name type="scientific">Trichosporon asahii var. asahii (strain ATCC 90039 / CBS 2479 / JCM 2466 / KCTC 7840 / NBRC 103889/ NCYC 2677 / UAMH 7654)</name>
    <name type="common">Yeast</name>
    <dbReference type="NCBI Taxonomy" id="1186058"/>
    <lineage>
        <taxon>Eukaryota</taxon>
        <taxon>Fungi</taxon>
        <taxon>Dikarya</taxon>
        <taxon>Basidiomycota</taxon>
        <taxon>Agaricomycotina</taxon>
        <taxon>Tremellomycetes</taxon>
        <taxon>Trichosporonales</taxon>
        <taxon>Trichosporonaceae</taxon>
        <taxon>Trichosporon</taxon>
    </lineage>
</organism>
<dbReference type="KEGG" id="tasa:A1Q1_04498"/>
<evidence type="ECO:0000256" key="3">
    <source>
        <dbReference type="ARBA" id="ARBA00022598"/>
    </source>
</evidence>
<dbReference type="OrthoDB" id="77835at2759"/>
<dbReference type="GO" id="GO:0006576">
    <property type="term" value="P:biogenic amine metabolic process"/>
    <property type="evidence" value="ECO:0007669"/>
    <property type="project" value="UniProtKB-ARBA"/>
</dbReference>
<evidence type="ECO:0000256" key="2">
    <source>
        <dbReference type="ARBA" id="ARBA00021364"/>
    </source>
</evidence>
<proteinExistence type="inferred from homology"/>
<dbReference type="InterPro" id="IPR008146">
    <property type="entry name" value="Gln_synth_cat_dom"/>
</dbReference>
<evidence type="ECO:0000259" key="8">
    <source>
        <dbReference type="PROSITE" id="PS51987"/>
    </source>
</evidence>
<dbReference type="FunFam" id="3.30.590.10:FF:000005">
    <property type="entry name" value="Probable glutamine synthetase"/>
    <property type="match status" value="1"/>
</dbReference>
<evidence type="ECO:0000256" key="1">
    <source>
        <dbReference type="ARBA" id="ARBA00009897"/>
    </source>
</evidence>
<accession>J6EVE5</accession>
<reference evidence="9 10" key="1">
    <citation type="journal article" date="2012" name="Eukaryot. Cell">
        <title>Draft genome sequence of CBS 2479, the standard type strain of Trichosporon asahii.</title>
        <authorList>
            <person name="Yang R.Y."/>
            <person name="Li H.T."/>
            <person name="Zhu H."/>
            <person name="Zhou G.P."/>
            <person name="Wang M."/>
            <person name="Wang L."/>
        </authorList>
    </citation>
    <scope>NUCLEOTIDE SEQUENCE [LARGE SCALE GENOMIC DNA]</scope>
    <source>
        <strain evidence="10">ATCC 90039 / CBS 2479 / JCM 2466 / KCTC 7840 / NCYC 2677 / UAMH 7654</strain>
    </source>
</reference>
<dbReference type="HOGENOM" id="CLU_017290_0_1_1"/>
<dbReference type="GeneID" id="25988011"/>
<dbReference type="PANTHER" id="PTHR43785:SF12">
    <property type="entry name" value="TYPE-1 GLUTAMINE SYNTHETASE 2"/>
    <property type="match status" value="1"/>
</dbReference>
<dbReference type="Proteomes" id="UP000002748">
    <property type="component" value="Unassembled WGS sequence"/>
</dbReference>
<dbReference type="GO" id="GO:0005524">
    <property type="term" value="F:ATP binding"/>
    <property type="evidence" value="ECO:0007669"/>
    <property type="project" value="UniProtKB-KW"/>
</dbReference>
<dbReference type="FunFam" id="3.10.20.70:FF:000013">
    <property type="entry name" value="Glutamine synthetase bacteria"/>
    <property type="match status" value="1"/>
</dbReference>
<name>J6EVE5_TRIAS</name>
<dbReference type="RefSeq" id="XP_014178339.1">
    <property type="nucleotide sequence ID" value="XM_014322864.1"/>
</dbReference>
<keyword evidence="5" id="KW-0067">ATP-binding</keyword>
<feature type="domain" description="GS catalytic" evidence="8">
    <location>
        <begin position="125"/>
        <end position="545"/>
    </location>
</feature>
<dbReference type="EMBL" id="ALBS01000277">
    <property type="protein sequence ID" value="EJT46772.1"/>
    <property type="molecule type" value="Genomic_DNA"/>
</dbReference>
<dbReference type="InterPro" id="IPR036651">
    <property type="entry name" value="Gln_synt_N_sf"/>
</dbReference>
<evidence type="ECO:0000313" key="9">
    <source>
        <dbReference type="EMBL" id="EJT46772.1"/>
    </source>
</evidence>
<dbReference type="AlphaFoldDB" id="J6EVE5"/>
<evidence type="ECO:0000256" key="4">
    <source>
        <dbReference type="ARBA" id="ARBA00022741"/>
    </source>
</evidence>
<gene>
    <name evidence="9" type="ORF">A1Q1_04498</name>
</gene>
<dbReference type="VEuPathDB" id="FungiDB:A1Q1_04498"/>
<dbReference type="InterPro" id="IPR014746">
    <property type="entry name" value="Gln_synth/guanido_kin_cat_dom"/>
</dbReference>
<evidence type="ECO:0000256" key="7">
    <source>
        <dbReference type="RuleBase" id="RU000384"/>
    </source>
</evidence>
<dbReference type="Pfam" id="PF00120">
    <property type="entry name" value="Gln-synt_C"/>
    <property type="match status" value="1"/>
</dbReference>
<evidence type="ECO:0000313" key="10">
    <source>
        <dbReference type="Proteomes" id="UP000002748"/>
    </source>
</evidence>
<dbReference type="Gene3D" id="3.10.20.70">
    <property type="entry name" value="Glutamine synthetase, N-terminal domain"/>
    <property type="match status" value="1"/>
</dbReference>
<evidence type="ECO:0000256" key="5">
    <source>
        <dbReference type="ARBA" id="ARBA00022840"/>
    </source>
</evidence>
<comment type="caution">
    <text evidence="9">The sequence shown here is derived from an EMBL/GenBank/DDBJ whole genome shotgun (WGS) entry which is preliminary data.</text>
</comment>
<keyword evidence="3" id="KW-0436">Ligase</keyword>
<dbReference type="GO" id="GO:0006542">
    <property type="term" value="P:glutamine biosynthetic process"/>
    <property type="evidence" value="ECO:0007669"/>
    <property type="project" value="InterPro"/>
</dbReference>
<dbReference type="SUPFAM" id="SSF55931">
    <property type="entry name" value="Glutamine synthetase/guanido kinase"/>
    <property type="match status" value="1"/>
</dbReference>
<dbReference type="GO" id="GO:0004356">
    <property type="term" value="F:glutamine synthetase activity"/>
    <property type="evidence" value="ECO:0007669"/>
    <property type="project" value="InterPro"/>
</dbReference>
<sequence length="573" mass="63394">MAPSPTPNAPRTLAELVDLLKDDEMVKVAGVDVDGVLRGKIMSKSKFLSAVETSFGFCGVVFAWDMHDATYPRELLVSNKSNGYRDLNAQIDLSTYRQIPWEDNIPFFLVYFYDQGDDKPLPVDPRSALAKVTDEAKAMGWDCMTGAEFEFAETAQSAEAKSFVNLTPLTPGNHGYSLLRTTLNKDYFYDLYKVSSKMGVEIEGHHTETGPGVFETALAYTDAGRMADNALLFKLIAKSMGMKHNVLPSFMAKPWENVGTWASYLSNRQLSGCSGHIHVSLRDKDGRNIFGLSKEETAAGGRKDAKWKDLQYISQEAEWFLAGLLEGLKDGELMRARTQLTSVIPLMCPTINSYKRLLGGEQYWAPDTASYGYDSRAASIRIISAPGVKPSATRFEVRIPGADMNTHYAIAAIYALGLRGIKNKTPLPYGPIGAPGVSRDTITHLPITLESATEAFMAKDSIAREVFGDFFVDHFGGTREVELEQFARAVTDWERTKAEAEHRADRFREHHEEPLRPKKIREFQMLGPSAAASPATLEGGDGFGIAKLGSDRRNAKCCADEPAFDTVMQTERQ</sequence>